<protein>
    <submittedName>
        <fullName evidence="1">Uncharacterized protein</fullName>
    </submittedName>
</protein>
<dbReference type="RefSeq" id="WP_016456068.1">
    <property type="nucleotide sequence ID" value="NZ_KE150269.1"/>
</dbReference>
<comment type="caution">
    <text evidence="1">The sequence shown here is derived from an EMBL/GenBank/DDBJ whole genome shotgun (WGS) entry which is preliminary data.</text>
</comment>
<reference evidence="1 2" key="1">
    <citation type="submission" date="2013-04" db="EMBL/GenBank/DDBJ databases">
        <title>The Genome Sequence of Propionimicrobium lymphophilum ACS-093-V-SCH5.</title>
        <authorList>
            <consortium name="The Broad Institute Genomics Platform"/>
            <person name="Earl A."/>
            <person name="Ward D."/>
            <person name="Feldgarden M."/>
            <person name="Gevers D."/>
            <person name="Saerens B."/>
            <person name="Vaneechoutte M."/>
            <person name="Walker B."/>
            <person name="Young S."/>
            <person name="Zeng Q."/>
            <person name="Gargeya S."/>
            <person name="Fitzgerald M."/>
            <person name="Haas B."/>
            <person name="Abouelleil A."/>
            <person name="Allen A.W."/>
            <person name="Alvarado L."/>
            <person name="Arachchi H.M."/>
            <person name="Berlin A.M."/>
            <person name="Chapman S.B."/>
            <person name="Gainer-Dewar J."/>
            <person name="Goldberg J."/>
            <person name="Griggs A."/>
            <person name="Gujja S."/>
            <person name="Hansen M."/>
            <person name="Howarth C."/>
            <person name="Imamovic A."/>
            <person name="Ireland A."/>
            <person name="Larimer J."/>
            <person name="McCowan C."/>
            <person name="Murphy C."/>
            <person name="Pearson M."/>
            <person name="Poon T.W."/>
            <person name="Priest M."/>
            <person name="Roberts A."/>
            <person name="Saif S."/>
            <person name="Shea T."/>
            <person name="Sisk P."/>
            <person name="Sykes S."/>
            <person name="Wortman J."/>
            <person name="Nusbaum C."/>
            <person name="Birren B."/>
        </authorList>
    </citation>
    <scope>NUCLEOTIDE SEQUENCE [LARGE SCALE GENOMIC DNA]</scope>
    <source>
        <strain evidence="1 2">ACS-093-V-SCH5</strain>
    </source>
</reference>
<dbReference type="OrthoDB" id="5122386at2"/>
<name>S2W3K3_9ACTN</name>
<dbReference type="AlphaFoldDB" id="S2W3K3"/>
<evidence type="ECO:0000313" key="2">
    <source>
        <dbReference type="Proteomes" id="UP000014417"/>
    </source>
</evidence>
<proteinExistence type="predicted"/>
<dbReference type="Proteomes" id="UP000014417">
    <property type="component" value="Unassembled WGS sequence"/>
</dbReference>
<keyword evidence="2" id="KW-1185">Reference proteome</keyword>
<organism evidence="1 2">
    <name type="scientific">Propionimicrobium lymphophilum ACS-093-V-SCH5</name>
    <dbReference type="NCBI Taxonomy" id="883161"/>
    <lineage>
        <taxon>Bacteria</taxon>
        <taxon>Bacillati</taxon>
        <taxon>Actinomycetota</taxon>
        <taxon>Actinomycetes</taxon>
        <taxon>Propionibacteriales</taxon>
        <taxon>Propionibacteriaceae</taxon>
        <taxon>Propionimicrobium</taxon>
    </lineage>
</organism>
<gene>
    <name evidence="1" type="ORF">HMPREF9306_01238</name>
</gene>
<dbReference type="HOGENOM" id="CLU_131342_0_0_11"/>
<sequence length="159" mass="17993">MIKHLNREESTDLPYRVSTADGDVGADNLIEIVAWLFDCPEYVDFNPEQALEKRIECCCILAENAQIDIAGYLELAGAWDYEQEDPDIVELLTRPDRTSVIPLESWEHPVPLVLVQTLYAPHSDVPPVQGNVSWIDPLDDKRMLDSFNELGTLKLAINE</sequence>
<dbReference type="EMBL" id="AGZR01000006">
    <property type="protein sequence ID" value="EPD32930.1"/>
    <property type="molecule type" value="Genomic_DNA"/>
</dbReference>
<accession>S2W3K3</accession>
<evidence type="ECO:0000313" key="1">
    <source>
        <dbReference type="EMBL" id="EPD32930.1"/>
    </source>
</evidence>